<comment type="caution">
    <text evidence="2">The sequence shown here is derived from an EMBL/GenBank/DDBJ whole genome shotgun (WGS) entry which is preliminary data.</text>
</comment>
<dbReference type="OrthoDB" id="6039288at2"/>
<dbReference type="RefSeq" id="WP_057632871.1">
    <property type="nucleotide sequence ID" value="NZ_LDJI01000012.1"/>
</dbReference>
<keyword evidence="3" id="KW-1185">Reference proteome</keyword>
<keyword evidence="1" id="KW-0812">Transmembrane</keyword>
<keyword evidence="1" id="KW-0472">Membrane</keyword>
<accession>A0A0R0C5B7</accession>
<reference evidence="2 3" key="1">
    <citation type="submission" date="2015-05" db="EMBL/GenBank/DDBJ databases">
        <title>Genome sequencing and analysis of members of genus Stenotrophomonas.</title>
        <authorList>
            <person name="Patil P.P."/>
            <person name="Midha S."/>
            <person name="Patil P.B."/>
        </authorList>
    </citation>
    <scope>NUCLEOTIDE SEQUENCE [LARGE SCALE GENOMIC DNA]</scope>
    <source>
        <strain evidence="2 3">DSM 18929</strain>
    </source>
</reference>
<dbReference type="Proteomes" id="UP000050864">
    <property type="component" value="Unassembled WGS sequence"/>
</dbReference>
<evidence type="ECO:0000256" key="1">
    <source>
        <dbReference type="SAM" id="Phobius"/>
    </source>
</evidence>
<dbReference type="PATRIC" id="fig|405444.3.peg.305"/>
<dbReference type="STRING" id="405444.ABB26_06515"/>
<evidence type="ECO:0000313" key="3">
    <source>
        <dbReference type="Proteomes" id="UP000050864"/>
    </source>
</evidence>
<name>A0A0R0C5B7_9GAMM</name>
<organism evidence="2 3">
    <name type="scientific">Stenotrophomonas humi</name>
    <dbReference type="NCBI Taxonomy" id="405444"/>
    <lineage>
        <taxon>Bacteria</taxon>
        <taxon>Pseudomonadati</taxon>
        <taxon>Pseudomonadota</taxon>
        <taxon>Gammaproteobacteria</taxon>
        <taxon>Lysobacterales</taxon>
        <taxon>Lysobacteraceae</taxon>
        <taxon>Stenotrophomonas</taxon>
    </lineage>
</organism>
<dbReference type="Pfam" id="PF14316">
    <property type="entry name" value="DUF4381"/>
    <property type="match status" value="1"/>
</dbReference>
<dbReference type="AlphaFoldDB" id="A0A0R0C5B7"/>
<protein>
    <submittedName>
        <fullName evidence="2">Membrane protein</fullName>
    </submittedName>
</protein>
<dbReference type="EMBL" id="LDJI01000012">
    <property type="protein sequence ID" value="KRG64677.1"/>
    <property type="molecule type" value="Genomic_DNA"/>
</dbReference>
<keyword evidence="1" id="KW-1133">Transmembrane helix</keyword>
<gene>
    <name evidence="2" type="ORF">ABB26_06515</name>
</gene>
<dbReference type="InterPro" id="IPR025489">
    <property type="entry name" value="DUF4381"/>
</dbReference>
<sequence length="151" mass="16765">MIAAQLPLRDVHLPPAPGWWPLAPGWWLVIAVVILVVSAITTMYLIRQRRLQRWAQVFDQQLVASDSGPSRLAAASELLRRASRSVDAQAVLLHGEAWLRFLDGRKGDAFSKGEGRVLLEGGFRPQVDAEAVERACGLARTRFLELMAGKR</sequence>
<proteinExistence type="predicted"/>
<evidence type="ECO:0000313" key="2">
    <source>
        <dbReference type="EMBL" id="KRG64677.1"/>
    </source>
</evidence>
<feature type="transmembrane region" description="Helical" evidence="1">
    <location>
        <begin position="25"/>
        <end position="46"/>
    </location>
</feature>